<gene>
    <name evidence="1" type="ORF">LZC39_15010</name>
</gene>
<dbReference type="AlphaFoldDB" id="A0AAW5EH68"/>
<reference evidence="1" key="1">
    <citation type="submission" date="2021-12" db="EMBL/GenBank/DDBJ databases">
        <title>Prevalence of phenicol resistance gene fexA in Campylobacter isolated from poultry supply chain.</title>
        <authorList>
            <person name="Tang B."/>
            <person name="Zheng X."/>
            <person name="Lin J."/>
            <person name="Lin R."/>
            <person name="Yang H."/>
            <person name="Shen Z."/>
            <person name="Xia F."/>
        </authorList>
    </citation>
    <scope>NUCLEOTIDE SEQUENCE</scope>
    <source>
        <strain evidence="1">CJHN2011004</strain>
    </source>
</reference>
<feature type="non-terminal residue" evidence="1">
    <location>
        <position position="1"/>
    </location>
</feature>
<dbReference type="EMBL" id="JAJUOL010000928">
    <property type="protein sequence ID" value="MCH3853397.1"/>
    <property type="molecule type" value="Genomic_DNA"/>
</dbReference>
<dbReference type="InterPro" id="IPR009279">
    <property type="entry name" value="Portal_Mu"/>
</dbReference>
<evidence type="ECO:0000313" key="1">
    <source>
        <dbReference type="EMBL" id="MCH3853397.1"/>
    </source>
</evidence>
<accession>A0AAW5EH68</accession>
<proteinExistence type="predicted"/>
<name>A0AAW5EH68_CAMJU</name>
<dbReference type="Proteomes" id="UP001199644">
    <property type="component" value="Unassembled WGS sequence"/>
</dbReference>
<protein>
    <submittedName>
        <fullName evidence="1">Uncharacterized protein</fullName>
    </submittedName>
</protein>
<comment type="caution">
    <text evidence="1">The sequence shown here is derived from an EMBL/GenBank/DDBJ whole genome shotgun (WGS) entry which is preliminary data.</text>
</comment>
<organism evidence="1 2">
    <name type="scientific">Campylobacter jejuni</name>
    <dbReference type="NCBI Taxonomy" id="197"/>
    <lineage>
        <taxon>Bacteria</taxon>
        <taxon>Pseudomonadati</taxon>
        <taxon>Campylobacterota</taxon>
        <taxon>Epsilonproteobacteria</taxon>
        <taxon>Campylobacterales</taxon>
        <taxon>Campylobacteraceae</taxon>
        <taxon>Campylobacter</taxon>
    </lineage>
</organism>
<feature type="non-terminal residue" evidence="1">
    <location>
        <position position="78"/>
    </location>
</feature>
<dbReference type="Pfam" id="PF06074">
    <property type="entry name" value="Portal_Mu"/>
    <property type="match status" value="1"/>
</dbReference>
<evidence type="ECO:0000313" key="2">
    <source>
        <dbReference type="Proteomes" id="UP001199644"/>
    </source>
</evidence>
<sequence length="78" mass="9282">SENDQKMIFKDLSFTQAMQSRKGVILAKELQIICENEKIKENFEHLFHPDLIGQILETYLYGLNVFEVNYKLKDGFYY</sequence>